<keyword evidence="3 5" id="KW-1133">Transmembrane helix</keyword>
<accession>A0ABQ2B7F0</accession>
<organism evidence="7 8">
    <name type="scientific">Isoptericola cucumis</name>
    <dbReference type="NCBI Taxonomy" id="1776856"/>
    <lineage>
        <taxon>Bacteria</taxon>
        <taxon>Bacillati</taxon>
        <taxon>Actinomycetota</taxon>
        <taxon>Actinomycetes</taxon>
        <taxon>Micrococcales</taxon>
        <taxon>Promicromonosporaceae</taxon>
        <taxon>Isoptericola</taxon>
    </lineage>
</organism>
<comment type="caution">
    <text evidence="7">The sequence shown here is derived from an EMBL/GenBank/DDBJ whole genome shotgun (WGS) entry which is preliminary data.</text>
</comment>
<feature type="transmembrane region" description="Helical" evidence="5">
    <location>
        <begin position="62"/>
        <end position="84"/>
    </location>
</feature>
<dbReference type="PROSITE" id="PS00216">
    <property type="entry name" value="SUGAR_TRANSPORT_1"/>
    <property type="match status" value="1"/>
</dbReference>
<keyword evidence="4 5" id="KW-0472">Membrane</keyword>
<protein>
    <submittedName>
        <fullName evidence="7">MFS transporter</fullName>
    </submittedName>
</protein>
<dbReference type="PROSITE" id="PS50850">
    <property type="entry name" value="MFS"/>
    <property type="match status" value="1"/>
</dbReference>
<dbReference type="RefSeq" id="WP_188523015.1">
    <property type="nucleotide sequence ID" value="NZ_BMDG01000004.1"/>
</dbReference>
<dbReference type="PANTHER" id="PTHR23528">
    <property type="match status" value="1"/>
</dbReference>
<reference evidence="8" key="1">
    <citation type="journal article" date="2019" name="Int. J. Syst. Evol. Microbiol.">
        <title>The Global Catalogue of Microorganisms (GCM) 10K type strain sequencing project: providing services to taxonomists for standard genome sequencing and annotation.</title>
        <authorList>
            <consortium name="The Broad Institute Genomics Platform"/>
            <consortium name="The Broad Institute Genome Sequencing Center for Infectious Disease"/>
            <person name="Wu L."/>
            <person name="Ma J."/>
        </authorList>
    </citation>
    <scope>NUCLEOTIDE SEQUENCE [LARGE SCALE GENOMIC DNA]</scope>
    <source>
        <strain evidence="8">CCM 8653</strain>
    </source>
</reference>
<comment type="subcellular location">
    <subcellularLocation>
        <location evidence="1">Cell membrane</location>
        <topology evidence="1">Multi-pass membrane protein</topology>
    </subcellularLocation>
</comment>
<feature type="transmembrane region" description="Helical" evidence="5">
    <location>
        <begin position="24"/>
        <end position="42"/>
    </location>
</feature>
<feature type="transmembrane region" description="Helical" evidence="5">
    <location>
        <begin position="185"/>
        <end position="204"/>
    </location>
</feature>
<dbReference type="InterPro" id="IPR020846">
    <property type="entry name" value="MFS_dom"/>
</dbReference>
<feature type="transmembrane region" description="Helical" evidence="5">
    <location>
        <begin position="331"/>
        <end position="357"/>
    </location>
</feature>
<keyword evidence="2 5" id="KW-0812">Transmembrane</keyword>
<feature type="transmembrane region" description="Helical" evidence="5">
    <location>
        <begin position="244"/>
        <end position="261"/>
    </location>
</feature>
<feature type="transmembrane region" description="Helical" evidence="5">
    <location>
        <begin position="273"/>
        <end position="295"/>
    </location>
</feature>
<dbReference type="InterPro" id="IPR036259">
    <property type="entry name" value="MFS_trans_sf"/>
</dbReference>
<name>A0ABQ2B7F0_9MICO</name>
<feature type="transmembrane region" description="Helical" evidence="5">
    <location>
        <begin position="156"/>
        <end position="179"/>
    </location>
</feature>
<evidence type="ECO:0000313" key="8">
    <source>
        <dbReference type="Proteomes" id="UP000632535"/>
    </source>
</evidence>
<evidence type="ECO:0000256" key="5">
    <source>
        <dbReference type="SAM" id="Phobius"/>
    </source>
</evidence>
<dbReference type="InterPro" id="IPR005829">
    <property type="entry name" value="Sugar_transporter_CS"/>
</dbReference>
<sequence length="420" mass="42850">MTSTAPTAGDAPARPPLTPALRRVLVTLLPANLSVFCVWGATTGVMLQAQVEAIDPASKESGYALVAGLGAAVALVAQPVAGIVSDRTRSRFGRRAPWMVAGALVGALMLVGLGSASTVLQLALAWCGVQLALNVVQGPLSAVLPDRVPASRRGVFSSAMGLGVLVGMIGGQVVGAALVPHFLRGYAVLGGLVVVAVVAFVLVNPEPSSVGAPRPPFRAADLLRTFWVNPVAHPDFAWAFTGRFLLNTGMTLTTTYSYFLLQDYVGLDRGEALATVPVVAGVGAVGSILTTPFAGPLSDRVGRRRPFVFAAAAVVALGLAIPLAWPTVPGIVAYAFVAGLGSGMFQAVDTALITQVLPSADDYGKDLGVVNVAATAPQAIAPALAGLVVLQLGGYGALFPVAIALVLLGGLSVWRIRSVP</sequence>
<dbReference type="Proteomes" id="UP000632535">
    <property type="component" value="Unassembled WGS sequence"/>
</dbReference>
<dbReference type="SUPFAM" id="SSF103473">
    <property type="entry name" value="MFS general substrate transporter"/>
    <property type="match status" value="1"/>
</dbReference>
<dbReference type="PANTHER" id="PTHR23528:SF1">
    <property type="entry name" value="MAJOR FACILITATOR SUPERFAMILY (MFS) PROFILE DOMAIN-CONTAINING PROTEIN"/>
    <property type="match status" value="1"/>
</dbReference>
<feature type="domain" description="Major facilitator superfamily (MFS) profile" evidence="6">
    <location>
        <begin position="235"/>
        <end position="420"/>
    </location>
</feature>
<evidence type="ECO:0000256" key="3">
    <source>
        <dbReference type="ARBA" id="ARBA00022989"/>
    </source>
</evidence>
<evidence type="ECO:0000256" key="2">
    <source>
        <dbReference type="ARBA" id="ARBA00022692"/>
    </source>
</evidence>
<evidence type="ECO:0000313" key="7">
    <source>
        <dbReference type="EMBL" id="GGI07164.1"/>
    </source>
</evidence>
<feature type="transmembrane region" description="Helical" evidence="5">
    <location>
        <begin position="96"/>
        <end position="117"/>
    </location>
</feature>
<evidence type="ECO:0000256" key="1">
    <source>
        <dbReference type="ARBA" id="ARBA00004651"/>
    </source>
</evidence>
<feature type="transmembrane region" description="Helical" evidence="5">
    <location>
        <begin position="307"/>
        <end position="325"/>
    </location>
</feature>
<dbReference type="EMBL" id="BMDG01000004">
    <property type="protein sequence ID" value="GGI07164.1"/>
    <property type="molecule type" value="Genomic_DNA"/>
</dbReference>
<evidence type="ECO:0000256" key="4">
    <source>
        <dbReference type="ARBA" id="ARBA00023136"/>
    </source>
</evidence>
<keyword evidence="8" id="KW-1185">Reference proteome</keyword>
<dbReference type="Gene3D" id="1.20.1250.20">
    <property type="entry name" value="MFS general substrate transporter like domains"/>
    <property type="match status" value="2"/>
</dbReference>
<dbReference type="Pfam" id="PF13347">
    <property type="entry name" value="MFS_2"/>
    <property type="match status" value="1"/>
</dbReference>
<feature type="transmembrane region" description="Helical" evidence="5">
    <location>
        <begin position="369"/>
        <end position="389"/>
    </location>
</feature>
<proteinExistence type="predicted"/>
<feature type="transmembrane region" description="Helical" evidence="5">
    <location>
        <begin position="395"/>
        <end position="414"/>
    </location>
</feature>
<evidence type="ECO:0000259" key="6">
    <source>
        <dbReference type="PROSITE" id="PS50850"/>
    </source>
</evidence>
<feature type="transmembrane region" description="Helical" evidence="5">
    <location>
        <begin position="123"/>
        <end position="144"/>
    </location>
</feature>
<gene>
    <name evidence="7" type="ORF">GCM10007368_14800</name>
</gene>